<name>L1M9G1_9CORY</name>
<protein>
    <submittedName>
        <fullName evidence="1">Uncharacterized protein</fullName>
    </submittedName>
</protein>
<dbReference type="Proteomes" id="UP000010445">
    <property type="component" value="Unassembled WGS sequence"/>
</dbReference>
<comment type="caution">
    <text evidence="1">The sequence shown here is derived from an EMBL/GenBank/DDBJ whole genome shotgun (WGS) entry which is preliminary data.</text>
</comment>
<dbReference type="HOGENOM" id="CLU_3166931_0_0_11"/>
<dbReference type="STRING" id="1035195.HMPREF9997_02641"/>
<evidence type="ECO:0000313" key="2">
    <source>
        <dbReference type="Proteomes" id="UP000010445"/>
    </source>
</evidence>
<gene>
    <name evidence="1" type="ORF">HMPREF9997_02641</name>
</gene>
<organism evidence="1 2">
    <name type="scientific">Corynebacterium durum F0235</name>
    <dbReference type="NCBI Taxonomy" id="1035195"/>
    <lineage>
        <taxon>Bacteria</taxon>
        <taxon>Bacillati</taxon>
        <taxon>Actinomycetota</taxon>
        <taxon>Actinomycetes</taxon>
        <taxon>Mycobacteriales</taxon>
        <taxon>Corynebacteriaceae</taxon>
        <taxon>Corynebacterium</taxon>
    </lineage>
</organism>
<dbReference type="AlphaFoldDB" id="L1M9G1"/>
<dbReference type="EMBL" id="AMEM01000041">
    <property type="protein sequence ID" value="EKX87863.1"/>
    <property type="molecule type" value="Genomic_DNA"/>
</dbReference>
<reference evidence="1 2" key="1">
    <citation type="submission" date="2012-05" db="EMBL/GenBank/DDBJ databases">
        <authorList>
            <person name="Weinstock G."/>
            <person name="Sodergren E."/>
            <person name="Lobos E.A."/>
            <person name="Fulton L."/>
            <person name="Fulton R."/>
            <person name="Courtney L."/>
            <person name="Fronick C."/>
            <person name="O'Laughlin M."/>
            <person name="Godfrey J."/>
            <person name="Wilson R.M."/>
            <person name="Miner T."/>
            <person name="Farmer C."/>
            <person name="Delehaunty K."/>
            <person name="Cordes M."/>
            <person name="Minx P."/>
            <person name="Tomlinson C."/>
            <person name="Chen J."/>
            <person name="Wollam A."/>
            <person name="Pepin K.H."/>
            <person name="Bhonagiri V."/>
            <person name="Zhang X."/>
            <person name="Suruliraj S."/>
            <person name="Warren W."/>
            <person name="Mitreva M."/>
            <person name="Mardis E.R."/>
            <person name="Wilson R.K."/>
        </authorList>
    </citation>
    <scope>NUCLEOTIDE SEQUENCE [LARGE SCALE GENOMIC DNA]</scope>
    <source>
        <strain evidence="1 2">F0235</strain>
    </source>
</reference>
<sequence>MPPHKGGSYAELNDDFSRVRPQNAPCALGGFSAAMTQGKFFYSFSFV</sequence>
<proteinExistence type="predicted"/>
<keyword evidence="2" id="KW-1185">Reference proteome</keyword>
<evidence type="ECO:0000313" key="1">
    <source>
        <dbReference type="EMBL" id="EKX87863.1"/>
    </source>
</evidence>
<accession>L1M9G1</accession>